<dbReference type="RefSeq" id="WP_166275925.1">
    <property type="nucleotide sequence ID" value="NZ_JTHE03000088.1"/>
</dbReference>
<evidence type="ECO:0000313" key="1">
    <source>
        <dbReference type="EMBL" id="MCM1984217.1"/>
    </source>
</evidence>
<sequence>MGSPPSAIEAAEPKLAQDSAPPDLAAWVATMDKAANERKLNTLLKQYERDFVHSDGLTRAQMKKAIRNFWQQYDQLTYTTRIDSWEMPEPGVYTTQTTTTISGRQTQGKPQPKSLQTTLVSQQTIQNSRIIRQATLSEKTMVTSGSNPPKVQVNLPESVRAGEEYYFDVIVDEPLGNRILLGAALEETVDPQGHLQPAQFELESLSTGGLFKVGKAPETAQDEWISAILIQDGGMLVVSQRLSVEPRSSAKSNP</sequence>
<protein>
    <submittedName>
        <fullName evidence="1">Nuclear transport factor 2 family protein</fullName>
    </submittedName>
</protein>
<evidence type="ECO:0000313" key="2">
    <source>
        <dbReference type="Proteomes" id="UP000031561"/>
    </source>
</evidence>
<reference evidence="1 2" key="1">
    <citation type="journal article" date="2015" name="Genome Announc.">
        <title>Draft Genome Sequence of Filamentous Marine Cyanobacterium Lyngbya confervoides Strain BDU141951.</title>
        <authorList>
            <person name="Chandrababunaidu M.M."/>
            <person name="Sen D."/>
            <person name="Tripathy S."/>
        </authorList>
    </citation>
    <scope>NUCLEOTIDE SEQUENCE [LARGE SCALE GENOMIC DNA]</scope>
    <source>
        <strain evidence="1 2">BDU141951</strain>
    </source>
</reference>
<keyword evidence="2" id="KW-1185">Reference proteome</keyword>
<organism evidence="1 2">
    <name type="scientific">Lyngbya confervoides BDU141951</name>
    <dbReference type="NCBI Taxonomy" id="1574623"/>
    <lineage>
        <taxon>Bacteria</taxon>
        <taxon>Bacillati</taxon>
        <taxon>Cyanobacteriota</taxon>
        <taxon>Cyanophyceae</taxon>
        <taxon>Oscillatoriophycideae</taxon>
        <taxon>Oscillatoriales</taxon>
        <taxon>Microcoleaceae</taxon>
        <taxon>Lyngbya</taxon>
    </lineage>
</organism>
<dbReference type="AlphaFoldDB" id="A0ABD4T6M6"/>
<dbReference type="Proteomes" id="UP000031561">
    <property type="component" value="Unassembled WGS sequence"/>
</dbReference>
<gene>
    <name evidence="1" type="ORF">QQ91_0015435</name>
</gene>
<proteinExistence type="predicted"/>
<name>A0ABD4T6M6_9CYAN</name>
<comment type="caution">
    <text evidence="1">The sequence shown here is derived from an EMBL/GenBank/DDBJ whole genome shotgun (WGS) entry which is preliminary data.</text>
</comment>
<dbReference type="EMBL" id="JTHE03000088">
    <property type="protein sequence ID" value="MCM1984217.1"/>
    <property type="molecule type" value="Genomic_DNA"/>
</dbReference>
<accession>A0ABD4T6M6</accession>